<comment type="caution">
    <text evidence="2">The sequence shown here is derived from an EMBL/GenBank/DDBJ whole genome shotgun (WGS) entry which is preliminary data.</text>
</comment>
<dbReference type="RefSeq" id="WP_160729065.1">
    <property type="nucleotide sequence ID" value="NZ_WTYC01000015.1"/>
</dbReference>
<reference evidence="2 3" key="1">
    <citation type="submission" date="2019-12" db="EMBL/GenBank/DDBJ databases">
        <title>Genomic-based taxomic classification of the family Erythrobacteraceae.</title>
        <authorList>
            <person name="Xu L."/>
        </authorList>
    </citation>
    <scope>NUCLEOTIDE SEQUENCE [LARGE SCALE GENOMIC DNA]</scope>
    <source>
        <strain evidence="2 3">DSM 17792</strain>
    </source>
</reference>
<dbReference type="EMBL" id="WTYC01000015">
    <property type="protein sequence ID" value="MXO49647.1"/>
    <property type="molecule type" value="Genomic_DNA"/>
</dbReference>
<accession>A0A844XWR6</accession>
<dbReference type="AlphaFoldDB" id="A0A844XWR6"/>
<feature type="chain" id="PRO_5032734123" description="Lipoprotein" evidence="1">
    <location>
        <begin position="21"/>
        <end position="157"/>
    </location>
</feature>
<proteinExistence type="predicted"/>
<evidence type="ECO:0000313" key="2">
    <source>
        <dbReference type="EMBL" id="MXO49647.1"/>
    </source>
</evidence>
<name>A0A844XWR6_9SPHN</name>
<evidence type="ECO:0000313" key="3">
    <source>
        <dbReference type="Proteomes" id="UP000448199"/>
    </source>
</evidence>
<keyword evidence="3" id="KW-1185">Reference proteome</keyword>
<dbReference type="PROSITE" id="PS51257">
    <property type="entry name" value="PROKAR_LIPOPROTEIN"/>
    <property type="match status" value="1"/>
</dbReference>
<evidence type="ECO:0008006" key="4">
    <source>
        <dbReference type="Google" id="ProtNLM"/>
    </source>
</evidence>
<feature type="signal peptide" evidence="1">
    <location>
        <begin position="1"/>
        <end position="20"/>
    </location>
</feature>
<gene>
    <name evidence="2" type="ORF">GRI69_15455</name>
</gene>
<evidence type="ECO:0000256" key="1">
    <source>
        <dbReference type="SAM" id="SignalP"/>
    </source>
</evidence>
<protein>
    <recommendedName>
        <fullName evidence="4">Lipoprotein</fullName>
    </recommendedName>
</protein>
<keyword evidence="1" id="KW-0732">Signal</keyword>
<dbReference type="Proteomes" id="UP000448199">
    <property type="component" value="Unassembled WGS sequence"/>
</dbReference>
<organism evidence="2 3">
    <name type="scientific">Qipengyuania vulgaris</name>
    <dbReference type="NCBI Taxonomy" id="291985"/>
    <lineage>
        <taxon>Bacteria</taxon>
        <taxon>Pseudomonadati</taxon>
        <taxon>Pseudomonadota</taxon>
        <taxon>Alphaproteobacteria</taxon>
        <taxon>Sphingomonadales</taxon>
        <taxon>Erythrobacteraceae</taxon>
        <taxon>Qipengyuania</taxon>
    </lineage>
</organism>
<sequence>MKSWAMLLMAAGISACSVPAKNTGASNHVEARLVELPGCCFFRTTAEVRAGDGSVPVEGFSPTVIRSENEHVTIFPLLGYYGWLDAEGGESLRIGDEKGLFVPTANGKKAVLALERVSNQGMPLSIVIATDCSASCEVFDQVIRTFETEQQWRVRVP</sequence>